<evidence type="ECO:0000313" key="2">
    <source>
        <dbReference type="EMBL" id="GFU45864.1"/>
    </source>
</evidence>
<name>A0A8X6QZD4_NEPPI</name>
<dbReference type="EMBL" id="BMAW01132892">
    <property type="protein sequence ID" value="GFU45986.1"/>
    <property type="molecule type" value="Genomic_DNA"/>
</dbReference>
<dbReference type="EMBL" id="BMAW01132874">
    <property type="protein sequence ID" value="GFU45864.1"/>
    <property type="molecule type" value="Genomic_DNA"/>
</dbReference>
<gene>
    <name evidence="2" type="ORF">NPIL_614521</name>
    <name evidence="3" type="ORF">NPIL_89311</name>
</gene>
<keyword evidence="4" id="KW-1185">Reference proteome</keyword>
<reference evidence="2" key="1">
    <citation type="submission" date="2020-08" db="EMBL/GenBank/DDBJ databases">
        <title>Multicomponent nature underlies the extraordinary mechanical properties of spider dragline silk.</title>
        <authorList>
            <person name="Kono N."/>
            <person name="Nakamura H."/>
            <person name="Mori M."/>
            <person name="Yoshida Y."/>
            <person name="Ohtoshi R."/>
            <person name="Malay A.D."/>
            <person name="Moran D.A.P."/>
            <person name="Tomita M."/>
            <person name="Numata K."/>
            <person name="Arakawa K."/>
        </authorList>
    </citation>
    <scope>NUCLEOTIDE SEQUENCE</scope>
</reference>
<protein>
    <submittedName>
        <fullName evidence="2">Uncharacterized protein</fullName>
    </submittedName>
</protein>
<feature type="compositionally biased region" description="Basic residues" evidence="1">
    <location>
        <begin position="166"/>
        <end position="178"/>
    </location>
</feature>
<feature type="compositionally biased region" description="Basic and acidic residues" evidence="1">
    <location>
        <begin position="76"/>
        <end position="89"/>
    </location>
</feature>
<feature type="region of interest" description="Disordered" evidence="1">
    <location>
        <begin position="76"/>
        <end position="178"/>
    </location>
</feature>
<comment type="caution">
    <text evidence="2">The sequence shown here is derived from an EMBL/GenBank/DDBJ whole genome shotgun (WGS) entry which is preliminary data.</text>
</comment>
<evidence type="ECO:0000256" key="1">
    <source>
        <dbReference type="SAM" id="MobiDB-lite"/>
    </source>
</evidence>
<evidence type="ECO:0000313" key="3">
    <source>
        <dbReference type="EMBL" id="GFU45986.1"/>
    </source>
</evidence>
<accession>A0A8X6QZD4</accession>
<evidence type="ECO:0000313" key="4">
    <source>
        <dbReference type="Proteomes" id="UP000887013"/>
    </source>
</evidence>
<dbReference type="AlphaFoldDB" id="A0A8X6QZD4"/>
<feature type="compositionally biased region" description="Basic residues" evidence="1">
    <location>
        <begin position="118"/>
        <end position="133"/>
    </location>
</feature>
<feature type="compositionally biased region" description="Basic and acidic residues" evidence="1">
    <location>
        <begin position="98"/>
        <end position="117"/>
    </location>
</feature>
<dbReference type="Proteomes" id="UP000887013">
    <property type="component" value="Unassembled WGS sequence"/>
</dbReference>
<proteinExistence type="predicted"/>
<sequence length="178" mass="20586">MWHVRRKLLVIIILIYLTDYLISLKKICNDSPRENRYGLKRKVKPSDTSAEERLSPQIISNLFDISGFAVKYKNAAESEEKVHSREKFVGESLQGTTTHKENIESSDRPGGDGEGRSRRLGLPKNNKSHKARKLPRESFKYAEDEEDRFSEAPGYHRGDHPQSAKRTVRNKKKKTIRH</sequence>
<organism evidence="2 4">
    <name type="scientific">Nephila pilipes</name>
    <name type="common">Giant wood spider</name>
    <name type="synonym">Nephila maculata</name>
    <dbReference type="NCBI Taxonomy" id="299642"/>
    <lineage>
        <taxon>Eukaryota</taxon>
        <taxon>Metazoa</taxon>
        <taxon>Ecdysozoa</taxon>
        <taxon>Arthropoda</taxon>
        <taxon>Chelicerata</taxon>
        <taxon>Arachnida</taxon>
        <taxon>Araneae</taxon>
        <taxon>Araneomorphae</taxon>
        <taxon>Entelegynae</taxon>
        <taxon>Araneoidea</taxon>
        <taxon>Nephilidae</taxon>
        <taxon>Nephila</taxon>
    </lineage>
</organism>